<dbReference type="InterPro" id="IPR043472">
    <property type="entry name" value="Macro_dom-like"/>
</dbReference>
<sequence length="194" mass="22508">MKHMGNKLSSPVDQQISFIETGPGNLNYHIFNHPKKYRTAAFPALGYGLANCPADVVAKAIIDAAIKLTLQLTSKQEVNFKKCRSDIKSHLKSCSQVKGRDNEEKIDSWTQQSVLKFYKYCLNHNIWPTINLDQREVKITNEQGETCNIDFKKLKEIFNHRIRPMRRQNLANYSLPVRWQSQSTNCTRFLLDEY</sequence>
<reference evidence="1" key="1">
    <citation type="submission" date="2021-02" db="EMBL/GenBank/DDBJ databases">
        <authorList>
            <person name="Nowell W R."/>
        </authorList>
    </citation>
    <scope>NUCLEOTIDE SEQUENCE</scope>
</reference>
<comment type="caution">
    <text evidence="1">The sequence shown here is derived from an EMBL/GenBank/DDBJ whole genome shotgun (WGS) entry which is preliminary data.</text>
</comment>
<proteinExistence type="predicted"/>
<name>A0A821FGA0_9BILA</name>
<dbReference type="SUPFAM" id="SSF52949">
    <property type="entry name" value="Macro domain-like"/>
    <property type="match status" value="1"/>
</dbReference>
<gene>
    <name evidence="1" type="ORF">TOA249_LOCUS14132</name>
</gene>
<dbReference type="Proteomes" id="UP000663838">
    <property type="component" value="Unassembled WGS sequence"/>
</dbReference>
<accession>A0A821FGA0</accession>
<organism evidence="1 2">
    <name type="scientific">Rotaria socialis</name>
    <dbReference type="NCBI Taxonomy" id="392032"/>
    <lineage>
        <taxon>Eukaryota</taxon>
        <taxon>Metazoa</taxon>
        <taxon>Spiralia</taxon>
        <taxon>Gnathifera</taxon>
        <taxon>Rotifera</taxon>
        <taxon>Eurotatoria</taxon>
        <taxon>Bdelloidea</taxon>
        <taxon>Philodinida</taxon>
        <taxon>Philodinidae</taxon>
        <taxon>Rotaria</taxon>
    </lineage>
</organism>
<evidence type="ECO:0000313" key="2">
    <source>
        <dbReference type="Proteomes" id="UP000663838"/>
    </source>
</evidence>
<dbReference type="AlphaFoldDB" id="A0A821FGA0"/>
<evidence type="ECO:0000313" key="1">
    <source>
        <dbReference type="EMBL" id="CAF4652905.1"/>
    </source>
</evidence>
<dbReference type="EMBL" id="CAJOBS010000863">
    <property type="protein sequence ID" value="CAF4652905.1"/>
    <property type="molecule type" value="Genomic_DNA"/>
</dbReference>
<protein>
    <submittedName>
        <fullName evidence="1">Uncharacterized protein</fullName>
    </submittedName>
</protein>